<dbReference type="HOGENOM" id="CLU_037294_1_1_5"/>
<reference evidence="20 21" key="1">
    <citation type="journal article" date="2011" name="J. Bacteriol.">
        <title>Complete genome sequence of Polymorphum gilvum SL003B-26A1T, a crude oil-degrading bacterium from oil-polluted saline soil.</title>
        <authorList>
            <person name="Li S.G."/>
            <person name="Tang Y.Q."/>
            <person name="Nie Y."/>
            <person name="Cai M."/>
            <person name="Wu X.L."/>
        </authorList>
    </citation>
    <scope>NUCLEOTIDE SEQUENCE [LARGE SCALE GENOMIC DNA]</scope>
    <source>
        <strain evidence="21">LMG 25793 / CGMCC 1.9160 / SL003B-26A1</strain>
    </source>
</reference>
<evidence type="ECO:0000256" key="8">
    <source>
        <dbReference type="ARBA" id="ARBA00022475"/>
    </source>
</evidence>
<accession>F2IY20</accession>
<evidence type="ECO:0000256" key="17">
    <source>
        <dbReference type="ARBA" id="ARBA00023264"/>
    </source>
</evidence>
<comment type="subcellular location">
    <subcellularLocation>
        <location evidence="2">Cell membrane</location>
        <topology evidence="2">Multi-pass membrane protein</topology>
    </subcellularLocation>
</comment>
<comment type="similarity">
    <text evidence="5 18">Belongs to the CDS family.</text>
</comment>
<dbReference type="EC" id="2.7.7.41" evidence="6 18"/>
<evidence type="ECO:0000256" key="19">
    <source>
        <dbReference type="SAM" id="Phobius"/>
    </source>
</evidence>
<dbReference type="GO" id="GO:0005886">
    <property type="term" value="C:plasma membrane"/>
    <property type="evidence" value="ECO:0007669"/>
    <property type="project" value="UniProtKB-SubCell"/>
</dbReference>
<keyword evidence="13 19" id="KW-1133">Transmembrane helix</keyword>
<comment type="catalytic activity">
    <reaction evidence="1 18">
        <text>a 1,2-diacyl-sn-glycero-3-phosphate + CTP + H(+) = a CDP-1,2-diacyl-sn-glycerol + diphosphate</text>
        <dbReference type="Rhea" id="RHEA:16229"/>
        <dbReference type="ChEBI" id="CHEBI:15378"/>
        <dbReference type="ChEBI" id="CHEBI:33019"/>
        <dbReference type="ChEBI" id="CHEBI:37563"/>
        <dbReference type="ChEBI" id="CHEBI:58332"/>
        <dbReference type="ChEBI" id="CHEBI:58608"/>
        <dbReference type="EC" id="2.7.7.41"/>
    </reaction>
</comment>
<evidence type="ECO:0000256" key="3">
    <source>
        <dbReference type="ARBA" id="ARBA00005119"/>
    </source>
</evidence>
<dbReference type="PROSITE" id="PS01315">
    <property type="entry name" value="CDS"/>
    <property type="match status" value="1"/>
</dbReference>
<keyword evidence="10 18" id="KW-0808">Transferase</keyword>
<dbReference type="UniPathway" id="UPA00557">
    <property type="reaction ID" value="UER00614"/>
</dbReference>
<dbReference type="InterPro" id="IPR000374">
    <property type="entry name" value="PC_trans"/>
</dbReference>
<keyword evidence="17" id="KW-1208">Phospholipid metabolism</keyword>
<evidence type="ECO:0000256" key="9">
    <source>
        <dbReference type="ARBA" id="ARBA00022516"/>
    </source>
</evidence>
<keyword evidence="16" id="KW-0594">Phospholipid biosynthesis</keyword>
<feature type="transmembrane region" description="Helical" evidence="19">
    <location>
        <begin position="256"/>
        <end position="275"/>
    </location>
</feature>
<evidence type="ECO:0000256" key="16">
    <source>
        <dbReference type="ARBA" id="ARBA00023209"/>
    </source>
</evidence>
<evidence type="ECO:0000256" key="15">
    <source>
        <dbReference type="ARBA" id="ARBA00023136"/>
    </source>
</evidence>
<keyword evidence="8" id="KW-1003">Cell membrane</keyword>
<organism evidence="20 21">
    <name type="scientific">Polymorphum gilvum (strain LMG 25793 / CGMCC 1.9160 / SL003B-26A1)</name>
    <dbReference type="NCBI Taxonomy" id="991905"/>
    <lineage>
        <taxon>Bacteria</taxon>
        <taxon>Pseudomonadati</taxon>
        <taxon>Pseudomonadota</taxon>
        <taxon>Alphaproteobacteria</taxon>
        <taxon>Rhodobacterales</taxon>
        <taxon>Paracoccaceae</taxon>
        <taxon>Polymorphum</taxon>
    </lineage>
</organism>
<feature type="transmembrane region" description="Helical" evidence="19">
    <location>
        <begin position="143"/>
        <end position="161"/>
    </location>
</feature>
<keyword evidence="11 18" id="KW-0812">Transmembrane</keyword>
<evidence type="ECO:0000256" key="11">
    <source>
        <dbReference type="ARBA" id="ARBA00022692"/>
    </source>
</evidence>
<evidence type="ECO:0000256" key="13">
    <source>
        <dbReference type="ARBA" id="ARBA00022989"/>
    </source>
</evidence>
<evidence type="ECO:0000313" key="20">
    <source>
        <dbReference type="EMBL" id="ADZ70523.1"/>
    </source>
</evidence>
<dbReference type="PANTHER" id="PTHR46382">
    <property type="entry name" value="PHOSPHATIDATE CYTIDYLYLTRANSFERASE"/>
    <property type="match status" value="1"/>
</dbReference>
<evidence type="ECO:0000256" key="2">
    <source>
        <dbReference type="ARBA" id="ARBA00004651"/>
    </source>
</evidence>
<evidence type="ECO:0000256" key="14">
    <source>
        <dbReference type="ARBA" id="ARBA00023098"/>
    </source>
</evidence>
<evidence type="ECO:0000313" key="21">
    <source>
        <dbReference type="Proteomes" id="UP000008130"/>
    </source>
</evidence>
<keyword evidence="21" id="KW-1185">Reference proteome</keyword>
<evidence type="ECO:0000256" key="18">
    <source>
        <dbReference type="RuleBase" id="RU003938"/>
    </source>
</evidence>
<sequence length="284" mass="28535">MAGDQTSPEPAGRPASDLRLRVLSALVLGPAALAIAYLGGPIFAALVLAGGILFLREWLVIVGETPAGRAALAGYAVVAATAVLAYYGEAVAAVAVTLAAGLLLYGLSGVRPLGRWSAEGLLYAGLAVVALIVERQGVQGDFFVLYLIAVVWTTDIAAYFVGRSVGGPRLWPRVSPKKTWAGAIGGLVLGAGAGAGLALVFGRADILHWLALAVFLSAVSQGGDLLESAVKRRFGVKDSGALIPGHGGLMDRVDGLVAAAIAAAVLGLLLGGAPADPIAGIGLT</sequence>
<feature type="transmembrane region" description="Helical" evidence="19">
    <location>
        <begin position="181"/>
        <end position="200"/>
    </location>
</feature>
<dbReference type="GO" id="GO:0004605">
    <property type="term" value="F:phosphatidate cytidylyltransferase activity"/>
    <property type="evidence" value="ECO:0007669"/>
    <property type="project" value="UniProtKB-EC"/>
</dbReference>
<name>F2IY20_POLGS</name>
<dbReference type="PATRIC" id="fig|991905.3.peg.2151"/>
<feature type="transmembrane region" description="Helical" evidence="19">
    <location>
        <begin position="22"/>
        <end position="55"/>
    </location>
</feature>
<evidence type="ECO:0000256" key="6">
    <source>
        <dbReference type="ARBA" id="ARBA00012487"/>
    </source>
</evidence>
<evidence type="ECO:0000256" key="4">
    <source>
        <dbReference type="ARBA" id="ARBA00005189"/>
    </source>
</evidence>
<dbReference type="PANTHER" id="PTHR46382:SF1">
    <property type="entry name" value="PHOSPHATIDATE CYTIDYLYLTRANSFERASE"/>
    <property type="match status" value="1"/>
</dbReference>
<keyword evidence="9" id="KW-0444">Lipid biosynthesis</keyword>
<evidence type="ECO:0000256" key="5">
    <source>
        <dbReference type="ARBA" id="ARBA00010185"/>
    </source>
</evidence>
<dbReference type="eggNOG" id="COG0575">
    <property type="taxonomic scope" value="Bacteria"/>
</dbReference>
<dbReference type="GO" id="GO:0016024">
    <property type="term" value="P:CDP-diacylglycerol biosynthetic process"/>
    <property type="evidence" value="ECO:0007669"/>
    <property type="project" value="UniProtKB-UniPathway"/>
</dbReference>
<dbReference type="RefSeq" id="WP_013652841.1">
    <property type="nucleotide sequence ID" value="NC_015259.1"/>
</dbReference>
<keyword evidence="15 19" id="KW-0472">Membrane</keyword>
<protein>
    <recommendedName>
        <fullName evidence="7 18">Phosphatidate cytidylyltransferase</fullName>
        <ecNumber evidence="6 18">2.7.7.41</ecNumber>
    </recommendedName>
</protein>
<evidence type="ECO:0000256" key="1">
    <source>
        <dbReference type="ARBA" id="ARBA00001698"/>
    </source>
</evidence>
<evidence type="ECO:0000256" key="10">
    <source>
        <dbReference type="ARBA" id="ARBA00022679"/>
    </source>
</evidence>
<comment type="pathway">
    <text evidence="4">Lipid metabolism.</text>
</comment>
<dbReference type="Pfam" id="PF01148">
    <property type="entry name" value="CTP_transf_1"/>
    <property type="match status" value="1"/>
</dbReference>
<evidence type="ECO:0000256" key="7">
    <source>
        <dbReference type="ARBA" id="ARBA00019373"/>
    </source>
</evidence>
<dbReference type="STRING" id="991905.SL003B_2098"/>
<feature type="transmembrane region" description="Helical" evidence="19">
    <location>
        <begin position="120"/>
        <end position="137"/>
    </location>
</feature>
<dbReference type="OrthoDB" id="9799199at2"/>
<proteinExistence type="inferred from homology"/>
<gene>
    <name evidence="20" type="ordered locus">SL003B_2098</name>
</gene>
<dbReference type="KEGG" id="pgv:SL003B_2098"/>
<keyword evidence="12 18" id="KW-0548">Nucleotidyltransferase</keyword>
<evidence type="ECO:0000256" key="12">
    <source>
        <dbReference type="ARBA" id="ARBA00022695"/>
    </source>
</evidence>
<dbReference type="Proteomes" id="UP000008130">
    <property type="component" value="Chromosome"/>
</dbReference>
<dbReference type="EMBL" id="CP002568">
    <property type="protein sequence ID" value="ADZ70523.1"/>
    <property type="molecule type" value="Genomic_DNA"/>
</dbReference>
<dbReference type="AlphaFoldDB" id="F2IY20"/>
<comment type="pathway">
    <text evidence="3 18">Phospholipid metabolism; CDP-diacylglycerol biosynthesis; CDP-diacylglycerol from sn-glycerol 3-phosphate: step 3/3.</text>
</comment>
<keyword evidence="14" id="KW-0443">Lipid metabolism</keyword>